<feature type="binding site" evidence="8">
    <location>
        <position position="351"/>
    </location>
    <ligand>
        <name>Mn(2+)</name>
        <dbReference type="ChEBI" id="CHEBI:29035"/>
        <label>1</label>
    </ligand>
</feature>
<dbReference type="InterPro" id="IPR043472">
    <property type="entry name" value="Macro_dom-like"/>
</dbReference>
<dbReference type="PROSITE" id="PS00631">
    <property type="entry name" value="CYTOSOL_AP"/>
    <property type="match status" value="1"/>
</dbReference>
<dbReference type="SUPFAM" id="SSF53187">
    <property type="entry name" value="Zn-dependent exopeptidases"/>
    <property type="match status" value="1"/>
</dbReference>
<protein>
    <recommendedName>
        <fullName evidence="8">Probable cytosol aminopeptidase</fullName>
        <ecNumber evidence="8">3.4.11.1</ecNumber>
    </recommendedName>
    <alternativeName>
        <fullName evidence="8">Leucine aminopeptidase</fullName>
        <shortName evidence="8">LAP</shortName>
        <ecNumber evidence="8">3.4.11.10</ecNumber>
    </alternativeName>
    <alternativeName>
        <fullName evidence="8">Leucyl aminopeptidase</fullName>
    </alternativeName>
</protein>
<keyword evidence="11" id="KW-1185">Reference proteome</keyword>
<evidence type="ECO:0000256" key="5">
    <source>
        <dbReference type="ARBA" id="ARBA00022670"/>
    </source>
</evidence>
<dbReference type="Pfam" id="PF02789">
    <property type="entry name" value="Peptidase_M17_N"/>
    <property type="match status" value="1"/>
</dbReference>
<feature type="binding site" evidence="8">
    <location>
        <position position="269"/>
    </location>
    <ligand>
        <name>Mn(2+)</name>
        <dbReference type="ChEBI" id="CHEBI:29035"/>
        <label>2</label>
    </ligand>
</feature>
<sequence>MANPTFTLPARGATPELKLSKKAPKSPDAFVVPVLKGEEGPELPASALLDDTALRNVLNSLTAVGATGKVCEVTRIPAPEGVAADSVIAVGLGDPEELTDETVRRAAGTVARALSGMKAVATTLGVFGLAAAVEGIALGAYNYRGIRSESKDNGNGNGTVGKVIFVSDEKSATAEFETARITAEAVLLARDLVNTPSSHLYPESYAAILAEQAEEAGLVVEVLEEKSLKKGGFGGILAVGQGSERGPRLVRLSWTPKKKAKKSVALVGKGITFDTGGISIKPAASMENMVSDMGGSAAVAATVIAAARLNLPVKITATMPLAENMPDGRALRPGDVITHYGGTTSEIINTDAEGRLVLADALAYASEDKPDYLIETATLTGAQMVALGVRTSGVMGSEELRDRLAATGRSVGEPAWAMPLLEEQEEELKSPVADIRNAHPNRWGGMEFAGLYLSRFIGEGIEWAHVDIAGPSYNTGGVHGYTPKRASGVPVRTFLALLTEIAEEG</sequence>
<keyword evidence="5 8" id="KW-0645">Protease</keyword>
<dbReference type="GO" id="GO:0030145">
    <property type="term" value="F:manganese ion binding"/>
    <property type="evidence" value="ECO:0007669"/>
    <property type="project" value="UniProtKB-UniRule"/>
</dbReference>
<dbReference type="GO" id="GO:0005737">
    <property type="term" value="C:cytoplasm"/>
    <property type="evidence" value="ECO:0007669"/>
    <property type="project" value="UniProtKB-SubCell"/>
</dbReference>
<comment type="similarity">
    <text evidence="3 8">Belongs to the peptidase M17 family.</text>
</comment>
<dbReference type="Gene3D" id="3.40.630.10">
    <property type="entry name" value="Zn peptidases"/>
    <property type="match status" value="1"/>
</dbReference>
<dbReference type="EC" id="3.4.11.10" evidence="8"/>
<comment type="function">
    <text evidence="7 8">Presumably involved in the processing and regular turnover of intracellular proteins. Catalyzes the removal of unsubstituted N-terminal amino acids from various peptides.</text>
</comment>
<evidence type="ECO:0000256" key="3">
    <source>
        <dbReference type="ARBA" id="ARBA00009528"/>
    </source>
</evidence>
<dbReference type="Proteomes" id="UP000274907">
    <property type="component" value="Unassembled WGS sequence"/>
</dbReference>
<keyword evidence="8" id="KW-0963">Cytoplasm</keyword>
<dbReference type="Gene3D" id="3.40.220.10">
    <property type="entry name" value="Leucine Aminopeptidase, subunit E, domain 1"/>
    <property type="match status" value="1"/>
</dbReference>
<name>A0A3S0C0L5_9CORY</name>
<dbReference type="InterPro" id="IPR023042">
    <property type="entry name" value="Peptidase_M17_leu_NH2_pept"/>
</dbReference>
<dbReference type="InterPro" id="IPR000819">
    <property type="entry name" value="Peptidase_M17_C"/>
</dbReference>
<evidence type="ECO:0000256" key="6">
    <source>
        <dbReference type="ARBA" id="ARBA00022801"/>
    </source>
</evidence>
<comment type="catalytic activity">
    <reaction evidence="2 8">
        <text>Release of an N-terminal amino acid, preferentially leucine, but not glutamic or aspartic acids.</text>
        <dbReference type="EC" id="3.4.11.10"/>
    </reaction>
</comment>
<dbReference type="PANTHER" id="PTHR11963:SF23">
    <property type="entry name" value="CYTOSOL AMINOPEPTIDASE"/>
    <property type="match status" value="1"/>
</dbReference>
<dbReference type="GO" id="GO:0070006">
    <property type="term" value="F:metalloaminopeptidase activity"/>
    <property type="evidence" value="ECO:0007669"/>
    <property type="project" value="InterPro"/>
</dbReference>
<dbReference type="Pfam" id="PF00883">
    <property type="entry name" value="Peptidase_M17"/>
    <property type="match status" value="1"/>
</dbReference>
<keyword evidence="8" id="KW-0464">Manganese</keyword>
<dbReference type="EMBL" id="RXHJ01000010">
    <property type="protein sequence ID" value="RSZ62698.1"/>
    <property type="molecule type" value="Genomic_DNA"/>
</dbReference>
<accession>A0A3S0C0L5</accession>
<dbReference type="CDD" id="cd00433">
    <property type="entry name" value="Peptidase_M17"/>
    <property type="match status" value="1"/>
</dbReference>
<dbReference type="EC" id="3.4.11.1" evidence="8"/>
<comment type="catalytic activity">
    <reaction evidence="1 8">
        <text>Release of an N-terminal amino acid, Xaa-|-Yaa-, in which Xaa is preferably Leu, but may be other amino acids including Pro although not Arg or Lys, and Yaa may be Pro. Amino acid amides and methyl esters are also readily hydrolyzed, but rates on arylamides are exceedingly low.</text>
        <dbReference type="EC" id="3.4.11.1"/>
    </reaction>
</comment>
<dbReference type="InterPro" id="IPR011356">
    <property type="entry name" value="Leucine_aapep/pepB"/>
</dbReference>
<evidence type="ECO:0000256" key="1">
    <source>
        <dbReference type="ARBA" id="ARBA00000135"/>
    </source>
</evidence>
<organism evidence="10 11">
    <name type="scientific">Corynebacterium hylobatis</name>
    <dbReference type="NCBI Taxonomy" id="1859290"/>
    <lineage>
        <taxon>Bacteria</taxon>
        <taxon>Bacillati</taxon>
        <taxon>Actinomycetota</taxon>
        <taxon>Actinomycetes</taxon>
        <taxon>Mycobacteriales</taxon>
        <taxon>Corynebacteriaceae</taxon>
        <taxon>Corynebacterium</taxon>
    </lineage>
</organism>
<gene>
    <name evidence="8" type="primary">pepA</name>
    <name evidence="10" type="ORF">EAH68_08955</name>
</gene>
<dbReference type="AlphaFoldDB" id="A0A3S0C0L5"/>
<evidence type="ECO:0000256" key="8">
    <source>
        <dbReference type="HAMAP-Rule" id="MF_00181"/>
    </source>
</evidence>
<dbReference type="NCBIfam" id="NF002073">
    <property type="entry name" value="PRK00913.1-2"/>
    <property type="match status" value="1"/>
</dbReference>
<dbReference type="InterPro" id="IPR008283">
    <property type="entry name" value="Peptidase_M17_N"/>
</dbReference>
<evidence type="ECO:0000313" key="10">
    <source>
        <dbReference type="EMBL" id="RSZ62698.1"/>
    </source>
</evidence>
<evidence type="ECO:0000259" key="9">
    <source>
        <dbReference type="PROSITE" id="PS00631"/>
    </source>
</evidence>
<feature type="active site" evidence="8">
    <location>
        <position position="281"/>
    </location>
</feature>
<evidence type="ECO:0000313" key="11">
    <source>
        <dbReference type="Proteomes" id="UP000274907"/>
    </source>
</evidence>
<feature type="domain" description="Cytosol aminopeptidase" evidence="9">
    <location>
        <begin position="349"/>
        <end position="356"/>
    </location>
</feature>
<keyword evidence="4 8" id="KW-0031">Aminopeptidase</keyword>
<dbReference type="OrthoDB" id="9809354at2"/>
<comment type="caution">
    <text evidence="10">The sequence shown here is derived from an EMBL/GenBank/DDBJ whole genome shotgun (WGS) entry which is preliminary data.</text>
</comment>
<dbReference type="PRINTS" id="PR00481">
    <property type="entry name" value="LAMNOPPTDASE"/>
</dbReference>
<evidence type="ECO:0000256" key="2">
    <source>
        <dbReference type="ARBA" id="ARBA00000967"/>
    </source>
</evidence>
<feature type="binding site" evidence="8">
    <location>
        <position position="274"/>
    </location>
    <ligand>
        <name>Mn(2+)</name>
        <dbReference type="ChEBI" id="CHEBI:29035"/>
        <label>2</label>
    </ligand>
</feature>
<dbReference type="GO" id="GO:0006508">
    <property type="term" value="P:proteolysis"/>
    <property type="evidence" value="ECO:0007669"/>
    <property type="project" value="UniProtKB-KW"/>
</dbReference>
<dbReference type="HAMAP" id="MF_00181">
    <property type="entry name" value="Cytosol_peptidase_M17"/>
    <property type="match status" value="1"/>
</dbReference>
<evidence type="ECO:0000256" key="7">
    <source>
        <dbReference type="ARBA" id="ARBA00049972"/>
    </source>
</evidence>
<keyword evidence="8" id="KW-0479">Metal-binding</keyword>
<feature type="binding site" evidence="8">
    <location>
        <position position="292"/>
    </location>
    <ligand>
        <name>Mn(2+)</name>
        <dbReference type="ChEBI" id="CHEBI:29035"/>
        <label>2</label>
    </ligand>
</feature>
<dbReference type="RefSeq" id="WP_126120993.1">
    <property type="nucleotide sequence ID" value="NZ_RXHJ01000010.1"/>
</dbReference>
<feature type="active site" evidence="8">
    <location>
        <position position="355"/>
    </location>
</feature>
<comment type="cofactor">
    <cofactor evidence="8">
        <name>Mn(2+)</name>
        <dbReference type="ChEBI" id="CHEBI:29035"/>
    </cofactor>
    <text evidence="8">Binds 2 manganese ions per subunit.</text>
</comment>
<proteinExistence type="inferred from homology"/>
<feature type="binding site" evidence="8">
    <location>
        <position position="353"/>
    </location>
    <ligand>
        <name>Mn(2+)</name>
        <dbReference type="ChEBI" id="CHEBI:29035"/>
        <label>1</label>
    </ligand>
</feature>
<reference evidence="10 11" key="1">
    <citation type="submission" date="2018-12" db="EMBL/GenBank/DDBJ databases">
        <title>YIM 101343 draft genome.</title>
        <authorList>
            <person name="Chen X."/>
        </authorList>
    </citation>
    <scope>NUCLEOTIDE SEQUENCE [LARGE SCALE GENOMIC DNA]</scope>
    <source>
        <strain evidence="10 11">YIM 101343</strain>
    </source>
</reference>
<feature type="binding site" evidence="8">
    <location>
        <position position="353"/>
    </location>
    <ligand>
        <name>Mn(2+)</name>
        <dbReference type="ChEBI" id="CHEBI:29035"/>
        <label>2</label>
    </ligand>
</feature>
<feature type="binding site" evidence="8">
    <location>
        <position position="274"/>
    </location>
    <ligand>
        <name>Mn(2+)</name>
        <dbReference type="ChEBI" id="CHEBI:29035"/>
        <label>1</label>
    </ligand>
</feature>
<dbReference type="SUPFAM" id="SSF52949">
    <property type="entry name" value="Macro domain-like"/>
    <property type="match status" value="1"/>
</dbReference>
<keyword evidence="6 8" id="KW-0378">Hydrolase</keyword>
<dbReference type="PANTHER" id="PTHR11963">
    <property type="entry name" value="LEUCINE AMINOPEPTIDASE-RELATED"/>
    <property type="match status" value="1"/>
</dbReference>
<evidence type="ECO:0000256" key="4">
    <source>
        <dbReference type="ARBA" id="ARBA00022438"/>
    </source>
</evidence>
<comment type="subcellular location">
    <subcellularLocation>
        <location evidence="8">Cytoplasm</location>
    </subcellularLocation>
</comment>